<keyword evidence="1" id="KW-0403">Intermediate filament</keyword>
<dbReference type="InterPro" id="IPR050405">
    <property type="entry name" value="Intermediate_filament"/>
</dbReference>
<keyword evidence="6" id="KW-1185">Reference proteome</keyword>
<organism evidence="6 7">
    <name type="scientific">Priapulus caudatus</name>
    <name type="common">Priapulid worm</name>
    <dbReference type="NCBI Taxonomy" id="37621"/>
    <lineage>
        <taxon>Eukaryota</taxon>
        <taxon>Metazoa</taxon>
        <taxon>Ecdysozoa</taxon>
        <taxon>Scalidophora</taxon>
        <taxon>Priapulida</taxon>
        <taxon>Priapulimorpha</taxon>
        <taxon>Priapulimorphida</taxon>
        <taxon>Priapulidae</taxon>
        <taxon>Priapulus</taxon>
    </lineage>
</organism>
<gene>
    <name evidence="7" type="primary">LOC106815557</name>
</gene>
<evidence type="ECO:0000259" key="5">
    <source>
        <dbReference type="PROSITE" id="PS51842"/>
    </source>
</evidence>
<dbReference type="Pfam" id="PF00038">
    <property type="entry name" value="Filament"/>
    <property type="match status" value="1"/>
</dbReference>
<sequence>MSKRQNQPGGGSGGGGDDDDTTKASTELSVHTTTAERGYEKEQLQDLNERFARYLEEVYFLTFFNKKLTSDVGFYKTKVERLEAVLRAVYEEELRQAKEVVEECREEAGRLGAKSERLENDAADLRERHAILVEGPRPPYDDASSVLGYRSRNA</sequence>
<evidence type="ECO:0000256" key="2">
    <source>
        <dbReference type="ARBA" id="ARBA00023054"/>
    </source>
</evidence>
<dbReference type="PROSITE" id="PS51842">
    <property type="entry name" value="IF_ROD_2"/>
    <property type="match status" value="1"/>
</dbReference>
<feature type="coiled-coil region" evidence="3">
    <location>
        <begin position="87"/>
        <end position="128"/>
    </location>
</feature>
<evidence type="ECO:0000313" key="6">
    <source>
        <dbReference type="Proteomes" id="UP000695022"/>
    </source>
</evidence>
<accession>A0ABM1ETJ3</accession>
<dbReference type="InterPro" id="IPR039008">
    <property type="entry name" value="IF_rod_dom"/>
</dbReference>
<keyword evidence="2 3" id="KW-0175">Coiled coil</keyword>
<proteinExistence type="predicted"/>
<feature type="region of interest" description="Disordered" evidence="4">
    <location>
        <begin position="134"/>
        <end position="154"/>
    </location>
</feature>
<evidence type="ECO:0000256" key="3">
    <source>
        <dbReference type="SAM" id="Coils"/>
    </source>
</evidence>
<reference evidence="7" key="1">
    <citation type="submission" date="2025-08" db="UniProtKB">
        <authorList>
            <consortium name="RefSeq"/>
        </authorList>
    </citation>
    <scope>IDENTIFICATION</scope>
</reference>
<dbReference type="Proteomes" id="UP000695022">
    <property type="component" value="Unplaced"/>
</dbReference>
<protein>
    <submittedName>
        <fullName evidence="7">Neurofilament medium polypeptide-like</fullName>
    </submittedName>
</protein>
<dbReference type="PANTHER" id="PTHR45652:SF21">
    <property type="entry name" value="ZINC FINGER CCCH DOMAIN-CONTAINING PROTEIN 13-LIKE ISOFORM X1"/>
    <property type="match status" value="1"/>
</dbReference>
<dbReference type="PANTHER" id="PTHR45652">
    <property type="entry name" value="GLIAL FIBRILLARY ACIDIC PROTEIN"/>
    <property type="match status" value="1"/>
</dbReference>
<evidence type="ECO:0000256" key="1">
    <source>
        <dbReference type="ARBA" id="ARBA00022754"/>
    </source>
</evidence>
<evidence type="ECO:0000256" key="4">
    <source>
        <dbReference type="SAM" id="MobiDB-lite"/>
    </source>
</evidence>
<dbReference type="SUPFAM" id="SSF64593">
    <property type="entry name" value="Intermediate filament protein, coiled coil region"/>
    <property type="match status" value="1"/>
</dbReference>
<feature type="compositionally biased region" description="Polar residues" evidence="4">
    <location>
        <begin position="23"/>
        <end position="35"/>
    </location>
</feature>
<dbReference type="RefSeq" id="XP_014675514.1">
    <property type="nucleotide sequence ID" value="XM_014820028.1"/>
</dbReference>
<feature type="domain" description="IF rod" evidence="5">
    <location>
        <begin position="40"/>
        <end position="154"/>
    </location>
</feature>
<evidence type="ECO:0000313" key="7">
    <source>
        <dbReference type="RefSeq" id="XP_014675514.1"/>
    </source>
</evidence>
<feature type="region of interest" description="Disordered" evidence="4">
    <location>
        <begin position="1"/>
        <end position="41"/>
    </location>
</feature>
<dbReference type="GeneID" id="106815557"/>
<name>A0ABM1ETJ3_PRICU</name>